<gene>
    <name evidence="2" type="ORF">CK497_01315</name>
</gene>
<dbReference type="Proteomes" id="UP000218675">
    <property type="component" value="Unassembled WGS sequence"/>
</dbReference>
<name>A0ABX4HLB4_9GAMM</name>
<keyword evidence="1" id="KW-0175">Coiled coil</keyword>
<keyword evidence="3" id="KW-1185">Reference proteome</keyword>
<accession>A0ABX4HLB4</accession>
<reference evidence="2 3" key="1">
    <citation type="submission" date="2017-08" db="EMBL/GenBank/DDBJ databases">
        <title>Halomonas binhaiensis sp. nov., isolated from saline alkaline soil.</title>
        <authorList>
            <person name="Wang D."/>
            <person name="Zhang G."/>
        </authorList>
    </citation>
    <scope>NUCLEOTIDE SEQUENCE [LARGE SCALE GENOMIC DNA]</scope>
    <source>
        <strain evidence="2 3">WN018</strain>
    </source>
</reference>
<evidence type="ECO:0000313" key="3">
    <source>
        <dbReference type="Proteomes" id="UP000218675"/>
    </source>
</evidence>
<dbReference type="EMBL" id="NSKA01000001">
    <property type="protein sequence ID" value="PAU73271.1"/>
    <property type="molecule type" value="Genomic_DNA"/>
</dbReference>
<dbReference type="RefSeq" id="WP_095602399.1">
    <property type="nucleotide sequence ID" value="NZ_NSKA01000001.1"/>
</dbReference>
<protein>
    <recommendedName>
        <fullName evidence="4">Cell division protein FtsL</fullName>
    </recommendedName>
</protein>
<evidence type="ECO:0008006" key="4">
    <source>
        <dbReference type="Google" id="ProtNLM"/>
    </source>
</evidence>
<organism evidence="2 3">
    <name type="scientific">Vreelandella alkaliphila</name>
    <dbReference type="NCBI Taxonomy" id="272774"/>
    <lineage>
        <taxon>Bacteria</taxon>
        <taxon>Pseudomonadati</taxon>
        <taxon>Pseudomonadota</taxon>
        <taxon>Gammaproteobacteria</taxon>
        <taxon>Oceanospirillales</taxon>
        <taxon>Halomonadaceae</taxon>
        <taxon>Vreelandella</taxon>
    </lineage>
</organism>
<proteinExistence type="predicted"/>
<evidence type="ECO:0000313" key="2">
    <source>
        <dbReference type="EMBL" id="PAU73271.1"/>
    </source>
</evidence>
<feature type="coiled-coil region" evidence="1">
    <location>
        <begin position="75"/>
        <end position="102"/>
    </location>
</feature>
<evidence type="ECO:0000256" key="1">
    <source>
        <dbReference type="SAM" id="Coils"/>
    </source>
</evidence>
<comment type="caution">
    <text evidence="2">The sequence shown here is derived from an EMBL/GenBank/DDBJ whole genome shotgun (WGS) entry which is preliminary data.</text>
</comment>
<sequence length="104" mass="12171">MPSPPAHERSPTMLERHVQTTIQVILLALLAWAGVELVNLGKSTAVLQERLVYQGQLINEMRRELREWSDLYYRKTDAEREFRTLRTNVSALDQRLQQLEEARP</sequence>